<accession>A0A1D1YU13</accession>
<evidence type="ECO:0000256" key="5">
    <source>
        <dbReference type="ARBA" id="ARBA00022801"/>
    </source>
</evidence>
<dbReference type="PANTHER" id="PTHR20854">
    <property type="entry name" value="INOSITOL MONOPHOSPHATASE"/>
    <property type="match status" value="1"/>
</dbReference>
<name>A0A1D1YU13_9ARAE</name>
<comment type="cofactor">
    <cofactor evidence="2 7 8">
        <name>Mg(2+)</name>
        <dbReference type="ChEBI" id="CHEBI:18420"/>
    </cofactor>
</comment>
<feature type="binding site" evidence="7">
    <location>
        <position position="91"/>
    </location>
    <ligand>
        <name>Mg(2+)</name>
        <dbReference type="ChEBI" id="CHEBI:18420"/>
        <label>1</label>
        <note>catalytic</note>
    </ligand>
</feature>
<dbReference type="GO" id="GO:0008934">
    <property type="term" value="F:inositol monophosphate 1-phosphatase activity"/>
    <property type="evidence" value="ECO:0007669"/>
    <property type="project" value="InterPro"/>
</dbReference>
<evidence type="ECO:0000313" key="9">
    <source>
        <dbReference type="EMBL" id="JAT58158.1"/>
    </source>
</evidence>
<dbReference type="AlphaFoldDB" id="A0A1D1YU13"/>
<comment type="catalytic activity">
    <reaction evidence="1 8">
        <text>a myo-inositol phosphate + H2O = myo-inositol + phosphate</text>
        <dbReference type="Rhea" id="RHEA:24056"/>
        <dbReference type="ChEBI" id="CHEBI:15377"/>
        <dbReference type="ChEBI" id="CHEBI:17268"/>
        <dbReference type="ChEBI" id="CHEBI:43474"/>
        <dbReference type="ChEBI" id="CHEBI:84139"/>
        <dbReference type="EC" id="3.1.3.25"/>
    </reaction>
</comment>
<dbReference type="GO" id="GO:0046872">
    <property type="term" value="F:metal ion binding"/>
    <property type="evidence" value="ECO:0007669"/>
    <property type="project" value="UniProtKB-KW"/>
</dbReference>
<evidence type="ECO:0000256" key="2">
    <source>
        <dbReference type="ARBA" id="ARBA00001946"/>
    </source>
</evidence>
<dbReference type="GO" id="GO:0007165">
    <property type="term" value="P:signal transduction"/>
    <property type="evidence" value="ECO:0007669"/>
    <property type="project" value="TreeGrafter"/>
</dbReference>
<dbReference type="InterPro" id="IPR020583">
    <property type="entry name" value="Inositol_monoP_metal-BS"/>
</dbReference>
<dbReference type="PANTHER" id="PTHR20854:SF4">
    <property type="entry name" value="INOSITOL-1-MONOPHOSPHATASE-RELATED"/>
    <property type="match status" value="1"/>
</dbReference>
<dbReference type="UniPathway" id="UPA00823">
    <property type="reaction ID" value="UER00788"/>
</dbReference>
<dbReference type="SUPFAM" id="SSF56655">
    <property type="entry name" value="Carbohydrate phosphatase"/>
    <property type="match status" value="1"/>
</dbReference>
<dbReference type="FunFam" id="3.30.540.10:FF:000004">
    <property type="entry name" value="Inositol-1-monophosphatase"/>
    <property type="match status" value="1"/>
</dbReference>
<evidence type="ECO:0000256" key="3">
    <source>
        <dbReference type="ARBA" id="ARBA00009759"/>
    </source>
</evidence>
<evidence type="ECO:0000256" key="1">
    <source>
        <dbReference type="ARBA" id="ARBA00001033"/>
    </source>
</evidence>
<dbReference type="InterPro" id="IPR033942">
    <property type="entry name" value="IMPase"/>
</dbReference>
<keyword evidence="4 7" id="KW-0479">Metal-binding</keyword>
<dbReference type="Gene3D" id="3.40.190.80">
    <property type="match status" value="1"/>
</dbReference>
<dbReference type="InterPro" id="IPR000760">
    <property type="entry name" value="Inositol_monophosphatase-like"/>
</dbReference>
<organism evidence="9">
    <name type="scientific">Anthurium amnicola</name>
    <dbReference type="NCBI Taxonomy" id="1678845"/>
    <lineage>
        <taxon>Eukaryota</taxon>
        <taxon>Viridiplantae</taxon>
        <taxon>Streptophyta</taxon>
        <taxon>Embryophyta</taxon>
        <taxon>Tracheophyta</taxon>
        <taxon>Spermatophyta</taxon>
        <taxon>Magnoliopsida</taxon>
        <taxon>Liliopsida</taxon>
        <taxon>Araceae</taxon>
        <taxon>Pothoideae</taxon>
        <taxon>Potheae</taxon>
        <taxon>Anthurium</taxon>
    </lineage>
</organism>
<evidence type="ECO:0000256" key="7">
    <source>
        <dbReference type="PIRSR" id="PIRSR600760-2"/>
    </source>
</evidence>
<comment type="pathway">
    <text evidence="8">Polyol metabolism; myo-inositol biosynthesis; myo-inositol from D-glucose 6-phosphate: step 2/2.</text>
</comment>
<feature type="binding site" evidence="7">
    <location>
        <position position="94"/>
    </location>
    <ligand>
        <name>Mg(2+)</name>
        <dbReference type="ChEBI" id="CHEBI:18420"/>
        <label>1</label>
        <note>catalytic</note>
    </ligand>
</feature>
<dbReference type="EMBL" id="GDJX01009778">
    <property type="protein sequence ID" value="JAT58158.1"/>
    <property type="molecule type" value="Transcribed_RNA"/>
</dbReference>
<comment type="similarity">
    <text evidence="3 8">Belongs to the inositol monophosphatase superfamily.</text>
</comment>
<dbReference type="Gene3D" id="3.30.540.10">
    <property type="entry name" value="Fructose-1,6-Bisphosphatase, subunit A, domain 1"/>
    <property type="match status" value="1"/>
</dbReference>
<dbReference type="CDD" id="cd01639">
    <property type="entry name" value="IMPase"/>
    <property type="match status" value="1"/>
</dbReference>
<sequence>MEEYLDFAIPLAKECGQIILEASKRRYSNINKVYAKGGNPSDLVTETDKVVEELIKSKINSKYPDHKFIGEEMTAAGHQCELTDDPTWIIDPIDGTTNFVHGFPYVAVCIGLTINKEPVVGVIFNPFLDQLFTARKGNGAYLNLNTKLPLSHPSPPPTLPSSLSQCLILSEFGSDRSSKTMGKKIQSLRNMISKPGEVTWSKKNAGLVHGIRSLGSAASDIMQVAKGEADMFWEIGCWEWDVTAAFVILREAGGLMANGNGPEGPVDIFGRKYLAIRAGSPCAGDETSEQGQLRLARELWNVVEEIDCPRN</sequence>
<proteinExistence type="inferred from homology"/>
<feature type="binding site" evidence="7">
    <location>
        <position position="71"/>
    </location>
    <ligand>
        <name>Mg(2+)</name>
        <dbReference type="ChEBI" id="CHEBI:18420"/>
        <label>1</label>
        <note>catalytic</note>
    </ligand>
</feature>
<feature type="binding site" evidence="7">
    <location>
        <position position="241"/>
    </location>
    <ligand>
        <name>Mg(2+)</name>
        <dbReference type="ChEBI" id="CHEBI:18420"/>
        <label>1</label>
        <note>catalytic</note>
    </ligand>
</feature>
<keyword evidence="6 7" id="KW-0460">Magnesium</keyword>
<dbReference type="Pfam" id="PF00459">
    <property type="entry name" value="Inositol_P"/>
    <property type="match status" value="1"/>
</dbReference>
<evidence type="ECO:0000256" key="4">
    <source>
        <dbReference type="ARBA" id="ARBA00022723"/>
    </source>
</evidence>
<evidence type="ECO:0000256" key="8">
    <source>
        <dbReference type="RuleBase" id="RU364068"/>
    </source>
</evidence>
<gene>
    <name evidence="9" type="primary">qutG_0</name>
    <name evidence="9" type="ORF">g.32081</name>
</gene>
<evidence type="ECO:0000256" key="6">
    <source>
        <dbReference type="ARBA" id="ARBA00022842"/>
    </source>
</evidence>
<protein>
    <recommendedName>
        <fullName evidence="8">Inositol-1-monophosphatase</fullName>
        <ecNumber evidence="8">3.1.3.25</ecNumber>
    </recommendedName>
</protein>
<dbReference type="EC" id="3.1.3.25" evidence="8"/>
<dbReference type="PROSITE" id="PS00629">
    <property type="entry name" value="IMP_1"/>
    <property type="match status" value="1"/>
</dbReference>
<dbReference type="PRINTS" id="PR00377">
    <property type="entry name" value="IMPHPHTASES"/>
</dbReference>
<feature type="binding site" evidence="7">
    <location>
        <position position="93"/>
    </location>
    <ligand>
        <name>Mg(2+)</name>
        <dbReference type="ChEBI" id="CHEBI:18420"/>
        <label>2</label>
    </ligand>
</feature>
<keyword evidence="5 8" id="KW-0378">Hydrolase</keyword>
<reference evidence="9" key="1">
    <citation type="submission" date="2015-07" db="EMBL/GenBank/DDBJ databases">
        <title>Transcriptome Assembly of Anthurium amnicola.</title>
        <authorList>
            <person name="Suzuki J."/>
        </authorList>
    </citation>
    <scope>NUCLEOTIDE SEQUENCE</scope>
</reference>
<dbReference type="GO" id="GO:0006021">
    <property type="term" value="P:inositol biosynthetic process"/>
    <property type="evidence" value="ECO:0007669"/>
    <property type="project" value="UniProtKB-UniPathway"/>
</dbReference>